<gene>
    <name evidence="1" type="ORF">ACFQ4B_20345</name>
</gene>
<dbReference type="Proteomes" id="UP001597180">
    <property type="component" value="Unassembled WGS sequence"/>
</dbReference>
<evidence type="ECO:0000313" key="1">
    <source>
        <dbReference type="EMBL" id="MFD1222471.1"/>
    </source>
</evidence>
<organism evidence="1 2">
    <name type="scientific">Paenibacillus vulneris</name>
    <dbReference type="NCBI Taxonomy" id="1133364"/>
    <lineage>
        <taxon>Bacteria</taxon>
        <taxon>Bacillati</taxon>
        <taxon>Bacillota</taxon>
        <taxon>Bacilli</taxon>
        <taxon>Bacillales</taxon>
        <taxon>Paenibacillaceae</taxon>
        <taxon>Paenibacillus</taxon>
    </lineage>
</organism>
<dbReference type="EMBL" id="JBHTLU010000031">
    <property type="protein sequence ID" value="MFD1222471.1"/>
    <property type="molecule type" value="Genomic_DNA"/>
</dbReference>
<protein>
    <submittedName>
        <fullName evidence="1">Uncharacterized protein</fullName>
    </submittedName>
</protein>
<reference evidence="2" key="1">
    <citation type="journal article" date="2019" name="Int. J. Syst. Evol. Microbiol.">
        <title>The Global Catalogue of Microorganisms (GCM) 10K type strain sequencing project: providing services to taxonomists for standard genome sequencing and annotation.</title>
        <authorList>
            <consortium name="The Broad Institute Genomics Platform"/>
            <consortium name="The Broad Institute Genome Sequencing Center for Infectious Disease"/>
            <person name="Wu L."/>
            <person name="Ma J."/>
        </authorList>
    </citation>
    <scope>NUCLEOTIDE SEQUENCE [LARGE SCALE GENOMIC DNA]</scope>
    <source>
        <strain evidence="2">CCUG 53270</strain>
    </source>
</reference>
<keyword evidence="2" id="KW-1185">Reference proteome</keyword>
<sequence length="44" mass="5034">MLQVTERSKWSLFWVHLTTIVFRSAVNGRGLSSYGNCNILTHPI</sequence>
<comment type="caution">
    <text evidence="1">The sequence shown here is derived from an EMBL/GenBank/DDBJ whole genome shotgun (WGS) entry which is preliminary data.</text>
</comment>
<proteinExistence type="predicted"/>
<name>A0ABW3UQ20_9BACL</name>
<dbReference type="RefSeq" id="WP_256865262.1">
    <property type="nucleotide sequence ID" value="NZ_BAABJG010000015.1"/>
</dbReference>
<evidence type="ECO:0000313" key="2">
    <source>
        <dbReference type="Proteomes" id="UP001597180"/>
    </source>
</evidence>
<accession>A0ABW3UQ20</accession>